<keyword evidence="4" id="KW-0378">Hydrolase</keyword>
<dbReference type="Proteomes" id="UP001524460">
    <property type="component" value="Unassembled WGS sequence"/>
</dbReference>
<evidence type="ECO:0000313" key="4">
    <source>
        <dbReference type="EMBL" id="MCQ1059088.1"/>
    </source>
</evidence>
<evidence type="ECO:0000256" key="2">
    <source>
        <dbReference type="SAM" id="SignalP"/>
    </source>
</evidence>
<name>A0ABT1N2W4_9GAMM</name>
<dbReference type="Gene3D" id="3.60.10.10">
    <property type="entry name" value="Endonuclease/exonuclease/phosphatase"/>
    <property type="match status" value="1"/>
</dbReference>
<dbReference type="RefSeq" id="WP_255043120.1">
    <property type="nucleotide sequence ID" value="NZ_JANEYT010000029.1"/>
</dbReference>
<dbReference type="InterPro" id="IPR005135">
    <property type="entry name" value="Endo/exonuclease/phosphatase"/>
</dbReference>
<dbReference type="InterPro" id="IPR020008">
    <property type="entry name" value="GlyGly_CTERM"/>
</dbReference>
<evidence type="ECO:0000259" key="3">
    <source>
        <dbReference type="Pfam" id="PF03372"/>
    </source>
</evidence>
<protein>
    <submittedName>
        <fullName evidence="4">ExeM/NucH family extracellular endonuclease</fullName>
    </submittedName>
</protein>
<comment type="caution">
    <text evidence="4">The sequence shown here is derived from an EMBL/GenBank/DDBJ whole genome shotgun (WGS) entry which is preliminary data.</text>
</comment>
<dbReference type="PANTHER" id="PTHR42834">
    <property type="entry name" value="ENDONUCLEASE/EXONUCLEASE/PHOSPHATASE FAMILY PROTEIN (AFU_ORTHOLOGUE AFUA_3G09210)"/>
    <property type="match status" value="1"/>
</dbReference>
<feature type="compositionally biased region" description="Polar residues" evidence="1">
    <location>
        <begin position="183"/>
        <end position="193"/>
    </location>
</feature>
<keyword evidence="4" id="KW-0540">Nuclease</keyword>
<feature type="chain" id="PRO_5045916420" evidence="2">
    <location>
        <begin position="23"/>
        <end position="1074"/>
    </location>
</feature>
<feature type="region of interest" description="Disordered" evidence="1">
    <location>
        <begin position="181"/>
        <end position="201"/>
    </location>
</feature>
<feature type="signal peptide" evidence="2">
    <location>
        <begin position="1"/>
        <end position="22"/>
    </location>
</feature>
<dbReference type="PANTHER" id="PTHR42834:SF1">
    <property type="entry name" value="ENDONUCLEASE_EXONUCLEASE_PHOSPHATASE FAMILY PROTEIN (AFU_ORTHOLOGUE AFUA_3G09210)"/>
    <property type="match status" value="1"/>
</dbReference>
<accession>A0ABT1N2W4</accession>
<feature type="domain" description="Endonuclease/exonuclease/phosphatase" evidence="3">
    <location>
        <begin position="553"/>
        <end position="876"/>
    </location>
</feature>
<keyword evidence="4" id="KW-0255">Endonuclease</keyword>
<dbReference type="InterPro" id="IPR036691">
    <property type="entry name" value="Endo/exonu/phosph_ase_sf"/>
</dbReference>
<dbReference type="GO" id="GO:0004519">
    <property type="term" value="F:endonuclease activity"/>
    <property type="evidence" value="ECO:0007669"/>
    <property type="project" value="UniProtKB-KW"/>
</dbReference>
<dbReference type="SUPFAM" id="SSF56219">
    <property type="entry name" value="DNase I-like"/>
    <property type="match status" value="1"/>
</dbReference>
<reference evidence="4 5" key="1">
    <citation type="submission" date="2022-07" db="EMBL/GenBank/DDBJ databases">
        <title>Photobacterium pectinilyticum sp. nov., a marine bacterium isolated from surface seawater of Qingdao offshore.</title>
        <authorList>
            <person name="Wang X."/>
        </authorList>
    </citation>
    <scope>NUCLEOTIDE SEQUENCE [LARGE SCALE GENOMIC DNA]</scope>
    <source>
        <strain evidence="4 5">ZSDE20</strain>
    </source>
</reference>
<dbReference type="NCBIfam" id="TIGR03501">
    <property type="entry name" value="GlyGly_CTERM"/>
    <property type="match status" value="1"/>
</dbReference>
<keyword evidence="5" id="KW-1185">Reference proteome</keyword>
<dbReference type="EMBL" id="JANEYT010000029">
    <property type="protein sequence ID" value="MCQ1059088.1"/>
    <property type="molecule type" value="Genomic_DNA"/>
</dbReference>
<keyword evidence="2" id="KW-0732">Signal</keyword>
<evidence type="ECO:0000313" key="5">
    <source>
        <dbReference type="Proteomes" id="UP001524460"/>
    </source>
</evidence>
<dbReference type="NCBIfam" id="NF033681">
    <property type="entry name" value="ExeM_NucH_DNase"/>
    <property type="match status" value="1"/>
</dbReference>
<dbReference type="InterPro" id="IPR047971">
    <property type="entry name" value="ExeM-like"/>
</dbReference>
<proteinExistence type="predicted"/>
<evidence type="ECO:0000256" key="1">
    <source>
        <dbReference type="SAM" id="MobiDB-lite"/>
    </source>
</evidence>
<organism evidence="4 5">
    <name type="scientific">Photobacterium pectinilyticum</name>
    <dbReference type="NCBI Taxonomy" id="2906793"/>
    <lineage>
        <taxon>Bacteria</taxon>
        <taxon>Pseudomonadati</taxon>
        <taxon>Pseudomonadota</taxon>
        <taxon>Gammaproteobacteria</taxon>
        <taxon>Vibrionales</taxon>
        <taxon>Vibrionaceae</taxon>
        <taxon>Photobacterium</taxon>
    </lineage>
</organism>
<gene>
    <name evidence="4" type="ORF">NHN17_13600</name>
</gene>
<dbReference type="Pfam" id="PF03372">
    <property type="entry name" value="Exo_endo_phos"/>
    <property type="match status" value="1"/>
</dbReference>
<sequence length="1074" mass="118871">MKSSYSLLALAIGASMSASALADISDIIISEYVENGANSTYTRAVELTNIGVESHTFDSTYSLYHKHAAGWTNEILAADGAPILHGLSIQPNSSIVILHPESHSRDEIEAIVAANDGQVYFSGTYDQVQNGSLNFTGSSAVLIAESGLVDKEEPTDIQDIVGYLGQYNWGETVTLRRQEGAVPSSSYNPNDWTQHPGGTYDGLGSPELDEPVEPGQICSDNPGFAYKSITEIQGTGDRSPLVPDGSFWSDESYRLSGIVAHVTTGNSTWRGVYLQDVVERSDREGSDGIFVEVAGVDESLVGQEICFVGKVQELFNRTQFVPSDSDYQIMNSNSVAPRVTPLEIIASDYNADGELEFNRTLERHEGMLITLPQDVNPDQDGDQDMRVTRTFMFDYSSFRNNMVLSYERPNLHPNQLYPAASDDAMALHKQNETRRLFVESDEKAPDGTIPYYPEFADAPNDHVILVNDSVVGITGVLDYSHSEYRLIPSENVSKDTFKQNTPRTTSPSVPMELESDEFALKLVASNVLNYFNSPFGGDRNRFGENRGAESYEEFERQQAKIVEVLYQLDADVVGLVEVENNGFGDYSAIAQLVDELNSKYTDDRYSNRNGKDSIYNRYRFIGFDSNGDAILDAHDHVGTDAITNGLIYRPTKVMLDSSRIIEMPNQNAPSITDENGNLYVDSQGRPLSSGRAFQRHAVAATFIVNNTGKQLTVAVNHFKSKGSNCIDDWDGWEEWENFTPGDSLHDDDLQGQCENFRVAAAHQLGKELSKIPGDQVILGDLNAYAYEDAVLVLTDNPTGKTLRAGQHTYIGERPQFGSDQSGVEIKETFGYVNAVKLMDDKFGRQPSWSFSYNDTLGSLDHVLVTPSMTSRIRNAADWHINSTESTLFDYTTGYKGSNPENFHDQGITPWRSSDHDPVITAVAYRYAEPGTLERRFITISSRAEIPYVIRSTAEAKAGDKVQFSLTARDDQDMSRVTLAEPILTEDGEQTLLLELSGVEYGKYRFSMILTRDGKEVPDSQVTFDGIIAKPDSLAPEINIPRYDKSGGSTGFLSLFGLLGLVVVRKTRLRLLSQR</sequence>